<dbReference type="RefSeq" id="WP_378551423.1">
    <property type="nucleotide sequence ID" value="NZ_JBHSBA010000007.1"/>
</dbReference>
<evidence type="ECO:0000313" key="2">
    <source>
        <dbReference type="Proteomes" id="UP001595767"/>
    </source>
</evidence>
<gene>
    <name evidence="1" type="ORF">ACFOW8_16025</name>
</gene>
<reference evidence="2" key="1">
    <citation type="journal article" date="2019" name="Int. J. Syst. Evol. Microbiol.">
        <title>The Global Catalogue of Microorganisms (GCM) 10K type strain sequencing project: providing services to taxonomists for standard genome sequencing and annotation.</title>
        <authorList>
            <consortium name="The Broad Institute Genomics Platform"/>
            <consortium name="The Broad Institute Genome Sequencing Center for Infectious Disease"/>
            <person name="Wu L."/>
            <person name="Ma J."/>
        </authorList>
    </citation>
    <scope>NUCLEOTIDE SEQUENCE [LARGE SCALE GENOMIC DNA]</scope>
    <source>
        <strain evidence="2">CGMCC 4.7204</strain>
    </source>
</reference>
<dbReference type="EMBL" id="JBHSBA010000007">
    <property type="protein sequence ID" value="MFC4126446.1"/>
    <property type="molecule type" value="Genomic_DNA"/>
</dbReference>
<proteinExistence type="predicted"/>
<sequence length="515" mass="54870">MTSPDRIVPDGALSGGIGIPQPTEDAARSAMAAPVVRSFSNVAINFGAVIEAGVKDFLADLCDAITGATGGFIDLSGWARTLRADADQALNDSVTAQQTASGAQSAADNQTVVLEATNSKVQVVIDGLPVKPYWETMNLTEESSFPRTMLDRSVRAISVSGSVVSVQYDPAFVPPANTLTGAFIRCLYSGGRKVVSYIPDQVSSPGALHLVVGRMLPSGDVRIEWVSPDQTPAITNNRGERTVELPTELVFEQGETAFVGVHQLGSGNRRPLLGIEAADIPRPPTVWPPQLNAEFAASAPLVAGTALAAGTLDFGSRRIPYVSFGKSSVTGDPVQLRFFEDFESGMPTAMVRCSARYATVSGGVFVVSGLDDGIRRYLYGQTLNYDDQLVSGRIRNPSSQYARLLIRSNAANTDYVTLSVSSSAIGMYRWTGGSSVELAALNTAVADEDRFRIRAAGNVFSAERLVDGEWVVVLSHTDVDDVIPRGAGYRYTGLGVTRQSWTDSGGWGDWKAEDL</sequence>
<evidence type="ECO:0008006" key="3">
    <source>
        <dbReference type="Google" id="ProtNLM"/>
    </source>
</evidence>
<dbReference type="Proteomes" id="UP001595767">
    <property type="component" value="Unassembled WGS sequence"/>
</dbReference>
<name>A0ABV8L6K7_9NOCA</name>
<organism evidence="1 2">
    <name type="scientific">Nocardia rhizosphaerae</name>
    <dbReference type="NCBI Taxonomy" id="1691571"/>
    <lineage>
        <taxon>Bacteria</taxon>
        <taxon>Bacillati</taxon>
        <taxon>Actinomycetota</taxon>
        <taxon>Actinomycetes</taxon>
        <taxon>Mycobacteriales</taxon>
        <taxon>Nocardiaceae</taxon>
        <taxon>Nocardia</taxon>
    </lineage>
</organism>
<keyword evidence="2" id="KW-1185">Reference proteome</keyword>
<accession>A0ABV8L6K7</accession>
<evidence type="ECO:0000313" key="1">
    <source>
        <dbReference type="EMBL" id="MFC4126446.1"/>
    </source>
</evidence>
<comment type="caution">
    <text evidence="1">The sequence shown here is derived from an EMBL/GenBank/DDBJ whole genome shotgun (WGS) entry which is preliminary data.</text>
</comment>
<protein>
    <recommendedName>
        <fullName evidence="3">Minor tail protein</fullName>
    </recommendedName>
</protein>